<protein>
    <submittedName>
        <fullName evidence="2">Uncharacterized protein</fullName>
    </submittedName>
</protein>
<dbReference type="KEGG" id="rch:RUM_17710"/>
<dbReference type="AlphaFoldDB" id="D4LDY7"/>
<reference evidence="2" key="1">
    <citation type="submission" date="2010-03" db="EMBL/GenBank/DDBJ databases">
        <title>The genome sequence of Ruminococcus sp. 18P13.</title>
        <authorList>
            <consortium name="metaHIT consortium -- http://www.metahit.eu/"/>
            <person name="Pajon A."/>
            <person name="Turner K."/>
            <person name="Parkhill J."/>
            <person name="Bernalier A."/>
        </authorList>
    </citation>
    <scope>NUCLEOTIDE SEQUENCE [LARGE SCALE GENOMIC DNA]</scope>
    <source>
        <strain evidence="2">Type strain: 18P13</strain>
    </source>
</reference>
<dbReference type="EMBL" id="FP929052">
    <property type="protein sequence ID" value="CBL17832.1"/>
    <property type="molecule type" value="Genomic_DNA"/>
</dbReference>
<sequence length="27" mass="3112">MMDWIIIILDSISLVLLVAAIITNRRK</sequence>
<evidence type="ECO:0000256" key="1">
    <source>
        <dbReference type="SAM" id="Phobius"/>
    </source>
</evidence>
<keyword evidence="1" id="KW-0812">Transmembrane</keyword>
<accession>D4LDY7</accession>
<proteinExistence type="predicted"/>
<keyword evidence="1" id="KW-1133">Transmembrane helix</keyword>
<evidence type="ECO:0000313" key="3">
    <source>
        <dbReference type="Proteomes" id="UP000007054"/>
    </source>
</evidence>
<keyword evidence="1" id="KW-0472">Membrane</keyword>
<name>D4LDY7_RUMC1</name>
<reference evidence="2" key="2">
    <citation type="submission" date="2010-03" db="EMBL/GenBank/DDBJ databases">
        <authorList>
            <person name="Pajon A."/>
        </authorList>
    </citation>
    <scope>NUCLEOTIDE SEQUENCE</scope>
    <source>
        <strain evidence="2">Type strain: 18P13</strain>
    </source>
</reference>
<evidence type="ECO:0000313" key="2">
    <source>
        <dbReference type="EMBL" id="CBL17832.1"/>
    </source>
</evidence>
<keyword evidence="3" id="KW-1185">Reference proteome</keyword>
<dbReference type="HOGENOM" id="CLU_3415000_0_0_9"/>
<organism evidence="2 3">
    <name type="scientific">Ruminococcus champanellensis (strain DSM 18848 / JCM 17042 / KCTC 15320 / 18P13)</name>
    <dbReference type="NCBI Taxonomy" id="213810"/>
    <lineage>
        <taxon>Bacteria</taxon>
        <taxon>Bacillati</taxon>
        <taxon>Bacillota</taxon>
        <taxon>Clostridia</taxon>
        <taxon>Eubacteriales</taxon>
        <taxon>Oscillospiraceae</taxon>
        <taxon>Ruminococcus</taxon>
    </lineage>
</organism>
<dbReference type="STRING" id="213810.RUM_17710"/>
<gene>
    <name evidence="2" type="ordered locus">RUM_17710</name>
</gene>
<feature type="transmembrane region" description="Helical" evidence="1">
    <location>
        <begin position="6"/>
        <end position="23"/>
    </location>
</feature>
<dbReference type="Proteomes" id="UP000007054">
    <property type="component" value="Chromosome"/>
</dbReference>